<evidence type="ECO:0000313" key="6">
    <source>
        <dbReference type="Proteomes" id="UP000296216"/>
    </source>
</evidence>
<dbReference type="Pfam" id="PF24463">
    <property type="entry name" value="DUF7577"/>
    <property type="match status" value="1"/>
</dbReference>
<evidence type="ECO:0000256" key="2">
    <source>
        <dbReference type="SAM" id="Phobius"/>
    </source>
</evidence>
<dbReference type="EMBL" id="VRYN01000001">
    <property type="protein sequence ID" value="TYO81937.1"/>
    <property type="molecule type" value="Genomic_DNA"/>
</dbReference>
<dbReference type="Proteomes" id="UP000296216">
    <property type="component" value="Chromosome"/>
</dbReference>
<gene>
    <name evidence="5" type="ORF">APQ99_00450</name>
    <name evidence="4" type="ORF">HBSAL_10170</name>
</gene>
<organism evidence="4 6">
    <name type="scientific">Halobacterium salinarum (strain ATCC 33171 / DSM 3754 / JCM 8978 / NBRC 102687 / NCIMB 764 / 91-R6)</name>
    <dbReference type="NCBI Taxonomy" id="2597657"/>
    <lineage>
        <taxon>Archaea</taxon>
        <taxon>Methanobacteriati</taxon>
        <taxon>Methanobacteriota</taxon>
        <taxon>Stenosarchaea group</taxon>
        <taxon>Halobacteria</taxon>
        <taxon>Halobacteriales</taxon>
        <taxon>Halobacteriaceae</taxon>
        <taxon>Halobacterium</taxon>
    </lineage>
</organism>
<evidence type="ECO:0000256" key="1">
    <source>
        <dbReference type="SAM" id="MobiDB-lite"/>
    </source>
</evidence>
<feature type="region of interest" description="Disordered" evidence="1">
    <location>
        <begin position="32"/>
        <end position="55"/>
    </location>
</feature>
<proteinExistence type="predicted"/>
<name>A0A4D6GZ32_HALS9</name>
<dbReference type="RefSeq" id="WP_010903491.1">
    <property type="nucleotide sequence ID" value="NZ_VRYN01000001.1"/>
</dbReference>
<feature type="compositionally biased region" description="Basic and acidic residues" evidence="1">
    <location>
        <begin position="39"/>
        <end position="49"/>
    </location>
</feature>
<protein>
    <submittedName>
        <fullName evidence="4">Small CPxCG-related zinc finger protein</fullName>
    </submittedName>
</protein>
<evidence type="ECO:0000313" key="4">
    <source>
        <dbReference type="EMBL" id="QCC45677.1"/>
    </source>
</evidence>
<evidence type="ECO:0000259" key="3">
    <source>
        <dbReference type="Pfam" id="PF24463"/>
    </source>
</evidence>
<reference evidence="4" key="3">
    <citation type="journal article" name="MicrobiologyOpen">
        <title>Whole-genome comparison between the type strain of Halobacterium salinarum (DSM 3754(T)) and the laboratory strains R1 and NRC-1.</title>
        <authorList>
            <person name="Pfeiffer F."/>
            <person name="Losensky G."/>
            <person name="Marchfelder A."/>
            <person name="Habermann B."/>
            <person name="Dyall-Smith M."/>
        </authorList>
    </citation>
    <scope>NUCLEOTIDE SEQUENCE</scope>
    <source>
        <strain evidence="4">91-R6</strain>
    </source>
</reference>
<keyword evidence="2" id="KW-1133">Transmembrane helix</keyword>
<feature type="transmembrane region" description="Helical" evidence="2">
    <location>
        <begin position="6"/>
        <end position="24"/>
    </location>
</feature>
<keyword evidence="2" id="KW-0472">Membrane</keyword>
<dbReference type="AlphaFoldDB" id="A0A4D6GZ32"/>
<evidence type="ECO:0000313" key="7">
    <source>
        <dbReference type="Proteomes" id="UP000323075"/>
    </source>
</evidence>
<feature type="domain" description="DUF7577" evidence="3">
    <location>
        <begin position="55"/>
        <end position="80"/>
    </location>
</feature>
<reference evidence="4 6" key="1">
    <citation type="journal article" date="2019" name="Microbiol. Resour. Announc.">
        <title>The Genome Sequence of the Halobacterium salinarum Type Strain Is Closely Related to That of Laboratory Strains NRC-1 and R1.</title>
        <authorList>
            <person name="Pfeiffer F."/>
            <person name="Marchfelder A."/>
            <person name="Habermann B."/>
            <person name="Dyall-Smith M.L."/>
        </authorList>
    </citation>
    <scope>NUCLEOTIDE SEQUENCE [LARGE SCALE GENOMIC DNA]</scope>
    <source>
        <strain evidence="4">91-R6</strain>
        <strain evidence="6">ATCC 33171 / DSM 3754 / JCM 8978 / NBRC 102687 / NCIMB 764 / 91-R6</strain>
    </source>
</reference>
<sequence length="81" mass="8930">MEWAPFLLAMVVVAVLQIAVWRRIQRGDIGVTEVAPQPPDRDANQRADDDPTPTAATCPACGTENDSGYDFCRRCVRSLQP</sequence>
<accession>A0A4D6GZ32</accession>
<evidence type="ECO:0000313" key="5">
    <source>
        <dbReference type="EMBL" id="TYO81937.1"/>
    </source>
</evidence>
<dbReference type="InterPro" id="IPR055999">
    <property type="entry name" value="DUF7577"/>
</dbReference>
<keyword evidence="2" id="KW-0812">Transmembrane</keyword>
<dbReference type="EMBL" id="CP038631">
    <property type="protein sequence ID" value="QCC45677.1"/>
    <property type="molecule type" value="Genomic_DNA"/>
</dbReference>
<dbReference type="Proteomes" id="UP000323075">
    <property type="component" value="Unassembled WGS sequence"/>
</dbReference>
<reference evidence="5 7" key="2">
    <citation type="submission" date="2019-07" db="EMBL/GenBank/DDBJ databases">
        <title>Genomic Encyclopedia of Archaeal and Bacterial Type Strains, Phase II (KMG-II): from individual species to whole genera.</title>
        <authorList>
            <person name="Goeker M."/>
        </authorList>
    </citation>
    <scope>NUCLEOTIDE SEQUENCE [LARGE SCALE GENOMIC DNA]</scope>
    <source>
        <strain evidence="5 7">DSM 3754</strain>
    </source>
</reference>
<dbReference type="GeneID" id="68694616"/>